<evidence type="ECO:0000256" key="6">
    <source>
        <dbReference type="ARBA" id="ARBA00023136"/>
    </source>
</evidence>
<dbReference type="InterPro" id="IPR036259">
    <property type="entry name" value="MFS_trans_sf"/>
</dbReference>
<feature type="transmembrane region" description="Helical" evidence="7">
    <location>
        <begin position="226"/>
        <end position="252"/>
    </location>
</feature>
<dbReference type="PROSITE" id="PS00216">
    <property type="entry name" value="SUGAR_TRANSPORT_1"/>
    <property type="match status" value="1"/>
</dbReference>
<feature type="transmembrane region" description="Helical" evidence="7">
    <location>
        <begin position="276"/>
        <end position="295"/>
    </location>
</feature>
<dbReference type="InterPro" id="IPR020846">
    <property type="entry name" value="MFS_dom"/>
</dbReference>
<evidence type="ECO:0000256" key="4">
    <source>
        <dbReference type="ARBA" id="ARBA00022692"/>
    </source>
</evidence>
<dbReference type="InterPro" id="IPR050171">
    <property type="entry name" value="MFS_Transporters"/>
</dbReference>
<dbReference type="PANTHER" id="PTHR23517:SF3">
    <property type="entry name" value="INTEGRAL MEMBRANE TRANSPORT PROTEIN"/>
    <property type="match status" value="1"/>
</dbReference>
<evidence type="ECO:0000256" key="1">
    <source>
        <dbReference type="ARBA" id="ARBA00004651"/>
    </source>
</evidence>
<dbReference type="SUPFAM" id="SSF103473">
    <property type="entry name" value="MFS general substrate transporter"/>
    <property type="match status" value="1"/>
</dbReference>
<feature type="transmembrane region" description="Helical" evidence="7">
    <location>
        <begin position="74"/>
        <end position="92"/>
    </location>
</feature>
<feature type="transmembrane region" description="Helical" evidence="7">
    <location>
        <begin position="398"/>
        <end position="418"/>
    </location>
</feature>
<feature type="transmembrane region" description="Helical" evidence="7">
    <location>
        <begin position="307"/>
        <end position="323"/>
    </location>
</feature>
<keyword evidence="3" id="KW-1003">Cell membrane</keyword>
<dbReference type="GO" id="GO:0022857">
    <property type="term" value="F:transmembrane transporter activity"/>
    <property type="evidence" value="ECO:0007669"/>
    <property type="project" value="InterPro"/>
</dbReference>
<dbReference type="PROSITE" id="PS50850">
    <property type="entry name" value="MFS"/>
    <property type="match status" value="1"/>
</dbReference>
<dbReference type="AlphaFoldDB" id="A0A841Q2B3"/>
<evidence type="ECO:0000256" key="2">
    <source>
        <dbReference type="ARBA" id="ARBA00022448"/>
    </source>
</evidence>
<keyword evidence="6 7" id="KW-0472">Membrane</keyword>
<organism evidence="9 10">
    <name type="scientific">Salirhabdus euzebyi</name>
    <dbReference type="NCBI Taxonomy" id="394506"/>
    <lineage>
        <taxon>Bacteria</taxon>
        <taxon>Bacillati</taxon>
        <taxon>Bacillota</taxon>
        <taxon>Bacilli</taxon>
        <taxon>Bacillales</taxon>
        <taxon>Bacillaceae</taxon>
        <taxon>Salirhabdus</taxon>
    </lineage>
</organism>
<comment type="subcellular location">
    <subcellularLocation>
        <location evidence="1">Cell membrane</location>
        <topology evidence="1">Multi-pass membrane protein</topology>
    </subcellularLocation>
</comment>
<gene>
    <name evidence="9" type="ORF">HNQ94_000800</name>
</gene>
<proteinExistence type="predicted"/>
<dbReference type="RefSeq" id="WP_174494978.1">
    <property type="nucleotide sequence ID" value="NZ_CADDWK010000002.1"/>
</dbReference>
<dbReference type="Pfam" id="PF07690">
    <property type="entry name" value="MFS_1"/>
    <property type="match status" value="2"/>
</dbReference>
<reference evidence="9 10" key="1">
    <citation type="submission" date="2020-08" db="EMBL/GenBank/DDBJ databases">
        <title>Genomic Encyclopedia of Type Strains, Phase IV (KMG-IV): sequencing the most valuable type-strain genomes for metagenomic binning, comparative biology and taxonomic classification.</title>
        <authorList>
            <person name="Goeker M."/>
        </authorList>
    </citation>
    <scope>NUCLEOTIDE SEQUENCE [LARGE SCALE GENOMIC DNA]</scope>
    <source>
        <strain evidence="9 10">DSM 19612</strain>
    </source>
</reference>
<sequence length="424" mass="47947">MRWKDWDLNLKVRLFGEFLINVLFWMFFPFMAIYFSNHFGKELAGALLIISQLIAVFANLIGGYCADKYGRKKMMVFAAFGQGAAFVVFAFANSPWLESPMLSFISFSALGIFGSFYWPASHAMVADVVPAKHRTEVFAVFYTAINISVVIGPILGGIFFFEYRFALLLASALASFLLTILILKLIRETAPTIIGETSVEVKERRKWYTAIKEQLRDYRVIINDRAFLFFIIGGIFVAQAFMQMDLLLAVYMSEQVPAQQLFSIGNWTVEATGEKAFGWIIAENGLLVALLTVFISRWMSKYYERNVFVISAFLYGTSMLIFGHTTSLWIIAIGMLVFTMGELMVVGIQESFISKLAPEHMRGQYFAAGSLRFTIGRTIAPIAIPLTSWVGFQWTFNILFLLTLLSAGMYMLTFKLVAARDKKT</sequence>
<comment type="caution">
    <text evidence="9">The sequence shown here is derived from an EMBL/GenBank/DDBJ whole genome shotgun (WGS) entry which is preliminary data.</text>
</comment>
<dbReference type="InterPro" id="IPR005829">
    <property type="entry name" value="Sugar_transporter_CS"/>
</dbReference>
<protein>
    <submittedName>
        <fullName evidence="9">MFS family permease</fullName>
    </submittedName>
</protein>
<feature type="transmembrane region" description="Helical" evidence="7">
    <location>
        <begin position="104"/>
        <end position="125"/>
    </location>
</feature>
<feature type="transmembrane region" description="Helical" evidence="7">
    <location>
        <begin position="369"/>
        <end position="392"/>
    </location>
</feature>
<dbReference type="Proteomes" id="UP000581688">
    <property type="component" value="Unassembled WGS sequence"/>
</dbReference>
<feature type="transmembrane region" description="Helical" evidence="7">
    <location>
        <begin position="12"/>
        <end position="37"/>
    </location>
</feature>
<feature type="transmembrane region" description="Helical" evidence="7">
    <location>
        <begin position="329"/>
        <end position="348"/>
    </location>
</feature>
<keyword evidence="2" id="KW-0813">Transport</keyword>
<dbReference type="PANTHER" id="PTHR23517">
    <property type="entry name" value="RESISTANCE PROTEIN MDTM, PUTATIVE-RELATED-RELATED"/>
    <property type="match status" value="1"/>
</dbReference>
<feature type="transmembrane region" description="Helical" evidence="7">
    <location>
        <begin position="165"/>
        <end position="186"/>
    </location>
</feature>
<evidence type="ECO:0000313" key="9">
    <source>
        <dbReference type="EMBL" id="MBB6452355.1"/>
    </source>
</evidence>
<keyword evidence="5 7" id="KW-1133">Transmembrane helix</keyword>
<evidence type="ECO:0000256" key="5">
    <source>
        <dbReference type="ARBA" id="ARBA00022989"/>
    </source>
</evidence>
<feature type="domain" description="Major facilitator superfamily (MFS) profile" evidence="8">
    <location>
        <begin position="1"/>
        <end position="421"/>
    </location>
</feature>
<dbReference type="EMBL" id="JACHGH010000002">
    <property type="protein sequence ID" value="MBB6452355.1"/>
    <property type="molecule type" value="Genomic_DNA"/>
</dbReference>
<dbReference type="CDD" id="cd17329">
    <property type="entry name" value="MFS_MdtH_MDR_like"/>
    <property type="match status" value="1"/>
</dbReference>
<keyword evidence="10" id="KW-1185">Reference proteome</keyword>
<feature type="transmembrane region" description="Helical" evidence="7">
    <location>
        <begin position="43"/>
        <end position="62"/>
    </location>
</feature>
<dbReference type="Gene3D" id="1.20.1250.20">
    <property type="entry name" value="MFS general substrate transporter like domains"/>
    <property type="match status" value="1"/>
</dbReference>
<dbReference type="GO" id="GO:0005886">
    <property type="term" value="C:plasma membrane"/>
    <property type="evidence" value="ECO:0007669"/>
    <property type="project" value="UniProtKB-SubCell"/>
</dbReference>
<accession>A0A841Q2B3</accession>
<evidence type="ECO:0000313" key="10">
    <source>
        <dbReference type="Proteomes" id="UP000581688"/>
    </source>
</evidence>
<evidence type="ECO:0000256" key="3">
    <source>
        <dbReference type="ARBA" id="ARBA00022475"/>
    </source>
</evidence>
<dbReference type="InterPro" id="IPR011701">
    <property type="entry name" value="MFS"/>
</dbReference>
<evidence type="ECO:0000259" key="8">
    <source>
        <dbReference type="PROSITE" id="PS50850"/>
    </source>
</evidence>
<feature type="transmembrane region" description="Helical" evidence="7">
    <location>
        <begin position="137"/>
        <end position="159"/>
    </location>
</feature>
<name>A0A841Q2B3_9BACI</name>
<keyword evidence="4 7" id="KW-0812">Transmembrane</keyword>
<evidence type="ECO:0000256" key="7">
    <source>
        <dbReference type="SAM" id="Phobius"/>
    </source>
</evidence>